<evidence type="ECO:0000313" key="2">
    <source>
        <dbReference type="EMBL" id="WWA29688.1"/>
    </source>
</evidence>
<dbReference type="PANTHER" id="PTHR38664:SF1">
    <property type="entry name" value="SLR0058 PROTEIN"/>
    <property type="match status" value="1"/>
</dbReference>
<keyword evidence="3" id="KW-1185">Reference proteome</keyword>
<evidence type="ECO:0000313" key="3">
    <source>
        <dbReference type="Proteomes" id="UP001341136"/>
    </source>
</evidence>
<dbReference type="RefSeq" id="WP_041823787.1">
    <property type="nucleotide sequence ID" value="NZ_CP144921.1"/>
</dbReference>
<dbReference type="InterPro" id="IPR008769">
    <property type="entry name" value="PhaF_PhaI"/>
</dbReference>
<reference evidence="2 3" key="1">
    <citation type="submission" date="2024-01" db="EMBL/GenBank/DDBJ databases">
        <title>Culturomics analysis of mouse respiratory tract.</title>
        <authorList>
            <person name="Phillips A.M."/>
            <person name="Collette N.M."/>
            <person name="Mageeney C.M."/>
            <person name="Sinha A."/>
            <person name="Hern K.E."/>
            <person name="Arkin A.P."/>
            <person name="Williams K.P."/>
            <person name="Branda S."/>
        </authorList>
    </citation>
    <scope>NUCLEOTIDE SEQUENCE [LARGE SCALE GENOMIC DNA]</scope>
    <source>
        <strain evidence="2 3">CP20</strain>
    </source>
</reference>
<dbReference type="PANTHER" id="PTHR38664">
    <property type="entry name" value="SLR0058 PROTEIN"/>
    <property type="match status" value="1"/>
</dbReference>
<name>A0ABZ2CX72_9BACI</name>
<proteinExistence type="predicted"/>
<dbReference type="Pfam" id="PF05597">
    <property type="entry name" value="Phasin"/>
    <property type="match status" value="1"/>
</dbReference>
<accession>A0ABZ2CX72</accession>
<dbReference type="Proteomes" id="UP001341136">
    <property type="component" value="Chromosome"/>
</dbReference>
<dbReference type="EMBL" id="CP144921">
    <property type="protein sequence ID" value="WWA29688.1"/>
    <property type="molecule type" value="Genomic_DNA"/>
</dbReference>
<gene>
    <name evidence="2" type="ORF">V5G21_18565</name>
</gene>
<evidence type="ECO:0000256" key="1">
    <source>
        <dbReference type="SAM" id="Coils"/>
    </source>
</evidence>
<organism evidence="2 3">
    <name type="scientific">Shouchella rhizosphaerae</name>
    <dbReference type="NCBI Taxonomy" id="866786"/>
    <lineage>
        <taxon>Bacteria</taxon>
        <taxon>Bacillati</taxon>
        <taxon>Bacillota</taxon>
        <taxon>Bacilli</taxon>
        <taxon>Bacillales</taxon>
        <taxon>Bacillaceae</taxon>
        <taxon>Shouchella</taxon>
    </lineage>
</organism>
<protein>
    <submittedName>
        <fullName evidence="2">Phasin family protein</fullName>
    </submittedName>
</protein>
<sequence>MAMKDLLNNMYSLGVGVAAASKEQIEKTVNDLVQRGEVKRSESNQLIDDLLAKGQKAQENMENMIQERTKQFLSSLDVPTKEEVDALKARVAALEKALSEKDAEK</sequence>
<feature type="coiled-coil region" evidence="1">
    <location>
        <begin position="47"/>
        <end position="104"/>
    </location>
</feature>
<dbReference type="NCBIfam" id="NF047773">
    <property type="entry name" value="phas_rel_Lepto"/>
    <property type="match status" value="1"/>
</dbReference>
<keyword evidence="1" id="KW-0175">Coiled coil</keyword>